<feature type="domain" description="C2" evidence="2">
    <location>
        <begin position="914"/>
        <end position="1033"/>
    </location>
</feature>
<reference evidence="3 4" key="1">
    <citation type="submission" date="2021-06" db="EMBL/GenBank/DDBJ databases">
        <title>Caerostris darwini draft genome.</title>
        <authorList>
            <person name="Kono N."/>
            <person name="Arakawa K."/>
        </authorList>
    </citation>
    <scope>NUCLEOTIDE SEQUENCE [LARGE SCALE GENOMIC DNA]</scope>
</reference>
<evidence type="ECO:0000313" key="4">
    <source>
        <dbReference type="Proteomes" id="UP001054837"/>
    </source>
</evidence>
<dbReference type="PANTHER" id="PTHR46848:SF1">
    <property type="entry name" value="REGULATOR OF G-PROTEIN SIGNALING 3"/>
    <property type="match status" value="1"/>
</dbReference>
<dbReference type="PROSITE" id="PS50004">
    <property type="entry name" value="C2"/>
    <property type="match status" value="1"/>
</dbReference>
<dbReference type="Pfam" id="PF00168">
    <property type="entry name" value="C2"/>
    <property type="match status" value="1"/>
</dbReference>
<dbReference type="GO" id="GO:0005634">
    <property type="term" value="C:nucleus"/>
    <property type="evidence" value="ECO:0007669"/>
    <property type="project" value="TreeGrafter"/>
</dbReference>
<dbReference type="SMART" id="SM00239">
    <property type="entry name" value="C2"/>
    <property type="match status" value="1"/>
</dbReference>
<dbReference type="InterPro" id="IPR000008">
    <property type="entry name" value="C2_dom"/>
</dbReference>
<feature type="region of interest" description="Disordered" evidence="1">
    <location>
        <begin position="429"/>
        <end position="450"/>
    </location>
</feature>
<dbReference type="PANTHER" id="PTHR46848">
    <property type="entry name" value="REGULATOR OF G-PROTEIN SIGNALING 3"/>
    <property type="match status" value="1"/>
</dbReference>
<accession>A0AAV4W0F0</accession>
<dbReference type="Gene3D" id="2.60.40.150">
    <property type="entry name" value="C2 domain"/>
    <property type="match status" value="1"/>
</dbReference>
<protein>
    <submittedName>
        <fullName evidence="3">Regulator of G-protein signaling 3</fullName>
    </submittedName>
</protein>
<dbReference type="AlphaFoldDB" id="A0AAV4W0F0"/>
<keyword evidence="4" id="KW-1185">Reference proteome</keyword>
<proteinExistence type="predicted"/>
<evidence type="ECO:0000256" key="1">
    <source>
        <dbReference type="SAM" id="MobiDB-lite"/>
    </source>
</evidence>
<evidence type="ECO:0000313" key="3">
    <source>
        <dbReference type="EMBL" id="GIY76127.1"/>
    </source>
</evidence>
<comment type="caution">
    <text evidence="3">The sequence shown here is derived from an EMBL/GenBank/DDBJ whole genome shotgun (WGS) entry which is preliminary data.</text>
</comment>
<evidence type="ECO:0000259" key="2">
    <source>
        <dbReference type="PROSITE" id="PS50004"/>
    </source>
</evidence>
<dbReference type="InterPro" id="IPR035892">
    <property type="entry name" value="C2_domain_sf"/>
</dbReference>
<feature type="compositionally biased region" description="Polar residues" evidence="1">
    <location>
        <begin position="434"/>
        <end position="446"/>
    </location>
</feature>
<sequence length="1061" mass="119856">MNYQLPVEGKKNRSSFWGKLFGTSKKCNSKERKDGDSFQRQSSLYHSFHFTSAPHESNESQEEGCNFTTLESSALMDIHKDSGILFLNKDSIANCMMPKEEDKHVQFAPTPMNKYYRVDVKAAPTSRSKFEENKENLKLGKPSRPILRRSKENIESLSDHSSDTNKVKVSVSYIDGPEVKKTPIIPRTSTKLALFDRKNGSLPHLNVSGIAKYGSLPRTAREKFLSENADRSSNVSNKLFFPPTESNQPTYNNIPQQEFHNVYPRSEVTNRFSIPDLTRHVDQNHLGRQSHVAPNQVRLSTREPFHPEMNSFNVVVCYDPNCGVVKNNPHAKQQINSAVMEADRAAKRGNRRHDFLAPGQMSRETSANFSTKAKNYQFPNKAINEVGLPTPKLNVSERCPVTKHRSRSESPHYIPLSETYSFDKAARMKKSEASNKNPQQNYSTGNFRIPAIPKSQNNIPVLRSLENRNQGEENHFLSQARRQAIRSSMYIQRKKFTNKLCKYKSKECEDGFSSMADDECSFNCSCSSCVAKFSRQYKRNMNRNSLGLLDNDKSFFTRDQEIKEVRSLPPVPEIVSAEDGPKSGTNEAENLTGQALSTTWYQCDDSLCKTPVKDNLVAKEKTEQNETDEKIIYENITQMINSATKQNFKPQEVERMFSTPISTARFKKELEKSISGKKIARALFPPDDNPGKRQKHALSPAKSPIVFSDSVILLQEIFQKLSQECKELLQPDVSSAVSQDAKASDKYVNNLVKNLRSKEISEGDFASIIGGIAQNIFLEAKLKNKSSFVTQAKSLPDLTKDALPTDPKLKTVSSWEDMTSVSNKVEDACNTASDSGFRDETVELTKENSCLVDGTLAGKHLPDGWSKTPTTLLEEVIRLGMGLSPVGKVEKTTTLYSSSPVKASKFKSKDVLSCKGKLKLKIYHNSGLVTVHVIRAAKLNRLNGRDLNPYIKISMVPDNSKRVHWRTSVQKAQKNPVFNQKFSFELVAEDSTKRLVFSVWHRDFVKERSELIGCMSFSIRHVLDDTQKIDGWYRLLREGFGTQKHFAAHARKNQCAAKHVK</sequence>
<gene>
    <name evidence="3" type="primary">RGS3</name>
    <name evidence="3" type="ORF">CDAR_23071</name>
</gene>
<dbReference type="Proteomes" id="UP001054837">
    <property type="component" value="Unassembled WGS sequence"/>
</dbReference>
<organism evidence="3 4">
    <name type="scientific">Caerostris darwini</name>
    <dbReference type="NCBI Taxonomy" id="1538125"/>
    <lineage>
        <taxon>Eukaryota</taxon>
        <taxon>Metazoa</taxon>
        <taxon>Ecdysozoa</taxon>
        <taxon>Arthropoda</taxon>
        <taxon>Chelicerata</taxon>
        <taxon>Arachnida</taxon>
        <taxon>Araneae</taxon>
        <taxon>Araneomorphae</taxon>
        <taxon>Entelegynae</taxon>
        <taxon>Araneoidea</taxon>
        <taxon>Araneidae</taxon>
        <taxon>Caerostris</taxon>
    </lineage>
</organism>
<name>A0AAV4W0F0_9ARAC</name>
<dbReference type="GO" id="GO:0005886">
    <property type="term" value="C:plasma membrane"/>
    <property type="evidence" value="ECO:0007669"/>
    <property type="project" value="TreeGrafter"/>
</dbReference>
<dbReference type="EMBL" id="BPLQ01013954">
    <property type="protein sequence ID" value="GIY76127.1"/>
    <property type="molecule type" value="Genomic_DNA"/>
</dbReference>
<dbReference type="SUPFAM" id="SSF49562">
    <property type="entry name" value="C2 domain (Calcium/lipid-binding domain, CaLB)"/>
    <property type="match status" value="1"/>
</dbReference>